<keyword evidence="3" id="KW-1185">Reference proteome</keyword>
<feature type="transmembrane region" description="Helical" evidence="1">
    <location>
        <begin position="195"/>
        <end position="219"/>
    </location>
</feature>
<feature type="transmembrane region" description="Helical" evidence="1">
    <location>
        <begin position="163"/>
        <end position="183"/>
    </location>
</feature>
<dbReference type="EMBL" id="CAXLJM020000069">
    <property type="protein sequence ID" value="CAL8125338.1"/>
    <property type="molecule type" value="Genomic_DNA"/>
</dbReference>
<protein>
    <submittedName>
        <fullName evidence="2">Uncharacterized protein</fullName>
    </submittedName>
</protein>
<accession>A0ABP1RF08</accession>
<proteinExistence type="predicted"/>
<evidence type="ECO:0000256" key="1">
    <source>
        <dbReference type="SAM" id="Phobius"/>
    </source>
</evidence>
<feature type="transmembrane region" description="Helical" evidence="1">
    <location>
        <begin position="34"/>
        <end position="63"/>
    </location>
</feature>
<keyword evidence="1" id="KW-0812">Transmembrane</keyword>
<keyword evidence="1" id="KW-0472">Membrane</keyword>
<keyword evidence="1" id="KW-1133">Transmembrane helix</keyword>
<sequence>MSFLYEDDAICVLNSFLVYLRRVERLYMTEKNKYINLIELCLVLQLACLSIPLGACTIFNIIVPDSPQLPYSITPSSWPLFVKLLIILYPMYTSSIMYLTLYSVSSGTFLYGSLVMPFMVGELKLGQKSYYTHPKLRKSATLMLEYRAAQVMQIRVNNYVGKMLVPTQTMFSKLFIFASFMVIKFRNKLDTAPIIMMVSWSILTSSFWGLCLVVGGYVYSHGRQLLDSWKYKNLGKSGAERKMLSMFRRSCKPIMVNYGKTFTMKKTSVLVFTKGLMRGIMRALLTIKDD</sequence>
<feature type="transmembrane region" description="Helical" evidence="1">
    <location>
        <begin position="69"/>
        <end position="89"/>
    </location>
</feature>
<comment type="caution">
    <text evidence="2">The sequence shown here is derived from an EMBL/GenBank/DDBJ whole genome shotgun (WGS) entry which is preliminary data.</text>
</comment>
<gene>
    <name evidence="2" type="ORF">ODALV1_LOCUS20933</name>
</gene>
<reference evidence="2 3" key="1">
    <citation type="submission" date="2024-08" db="EMBL/GenBank/DDBJ databases">
        <authorList>
            <person name="Cucini C."/>
            <person name="Frati F."/>
        </authorList>
    </citation>
    <scope>NUCLEOTIDE SEQUENCE [LARGE SCALE GENOMIC DNA]</scope>
</reference>
<evidence type="ECO:0000313" key="3">
    <source>
        <dbReference type="Proteomes" id="UP001642540"/>
    </source>
</evidence>
<evidence type="ECO:0000313" key="2">
    <source>
        <dbReference type="EMBL" id="CAL8125338.1"/>
    </source>
</evidence>
<feature type="transmembrane region" description="Helical" evidence="1">
    <location>
        <begin position="96"/>
        <end position="120"/>
    </location>
</feature>
<name>A0ABP1RF08_9HEXA</name>
<organism evidence="2 3">
    <name type="scientific">Orchesella dallaii</name>
    <dbReference type="NCBI Taxonomy" id="48710"/>
    <lineage>
        <taxon>Eukaryota</taxon>
        <taxon>Metazoa</taxon>
        <taxon>Ecdysozoa</taxon>
        <taxon>Arthropoda</taxon>
        <taxon>Hexapoda</taxon>
        <taxon>Collembola</taxon>
        <taxon>Entomobryomorpha</taxon>
        <taxon>Entomobryoidea</taxon>
        <taxon>Orchesellidae</taxon>
        <taxon>Orchesellinae</taxon>
        <taxon>Orchesella</taxon>
    </lineage>
</organism>
<dbReference type="Proteomes" id="UP001642540">
    <property type="component" value="Unassembled WGS sequence"/>
</dbReference>